<dbReference type="InterPro" id="IPR000768">
    <property type="entry name" value="ART"/>
</dbReference>
<feature type="transmembrane region" description="Helical" evidence="11">
    <location>
        <begin position="204"/>
        <end position="220"/>
    </location>
</feature>
<name>A0AA36IVE6_9DINO</name>
<keyword evidence="6 10" id="KW-0808">Transferase</keyword>
<comment type="catalytic activity">
    <reaction evidence="9 10">
        <text>L-arginyl-[protein] + NAD(+) = N(omega)-(ADP-D-ribosyl)-L-arginyl-[protein] + nicotinamide + H(+)</text>
        <dbReference type="Rhea" id="RHEA:19149"/>
        <dbReference type="Rhea" id="RHEA-COMP:10532"/>
        <dbReference type="Rhea" id="RHEA-COMP:15087"/>
        <dbReference type="ChEBI" id="CHEBI:15378"/>
        <dbReference type="ChEBI" id="CHEBI:17154"/>
        <dbReference type="ChEBI" id="CHEBI:29965"/>
        <dbReference type="ChEBI" id="CHEBI:57540"/>
        <dbReference type="ChEBI" id="CHEBI:142554"/>
        <dbReference type="EC" id="2.4.2.31"/>
    </reaction>
</comment>
<evidence type="ECO:0000256" key="6">
    <source>
        <dbReference type="ARBA" id="ARBA00022679"/>
    </source>
</evidence>
<keyword evidence="11" id="KW-0812">Transmembrane</keyword>
<dbReference type="EMBL" id="CAUJNA010002569">
    <property type="protein sequence ID" value="CAJ1393489.1"/>
    <property type="molecule type" value="Genomic_DNA"/>
</dbReference>
<evidence type="ECO:0000256" key="10">
    <source>
        <dbReference type="RuleBase" id="RU361228"/>
    </source>
</evidence>
<evidence type="ECO:0000256" key="3">
    <source>
        <dbReference type="ARBA" id="ARBA00022525"/>
    </source>
</evidence>
<dbReference type="GO" id="GO:0003950">
    <property type="term" value="F:NAD+ poly-ADP-ribosyltransferase activity"/>
    <property type="evidence" value="ECO:0007669"/>
    <property type="project" value="TreeGrafter"/>
</dbReference>
<dbReference type="Proteomes" id="UP001178507">
    <property type="component" value="Unassembled WGS sequence"/>
</dbReference>
<sequence>MAREGTVGGGGFERLAASRWPNYFDVIKEQETLWQNEVDQTIRQYTTNEIYLEVNNALWFDDRSLLEKHRKFISLLRHGVRGYCESGTVYRGMKLPASQHELYTVGERFLWPAFTSTSRDRTQAEKFGSWARTGDRVLFVIELSRAVGLTFSRDISHFSVYPHEQEVLIFCYSGFEVLGREWHDGQLVVTLKPYDTKLLESYCYQYGPCVALLFVILFILHQVGKLIASKALVQL</sequence>
<keyword evidence="7" id="KW-0548">Nucleotidyltransferase</keyword>
<keyword evidence="13" id="KW-1185">Reference proteome</keyword>
<proteinExistence type="inferred from homology"/>
<keyword evidence="10" id="KW-0521">NADP</keyword>
<dbReference type="EC" id="2.4.2.31" evidence="10"/>
<evidence type="ECO:0000256" key="11">
    <source>
        <dbReference type="SAM" id="Phobius"/>
    </source>
</evidence>
<keyword evidence="3" id="KW-0964">Secreted</keyword>
<dbReference type="Pfam" id="PF01129">
    <property type="entry name" value="ART"/>
    <property type="match status" value="1"/>
</dbReference>
<evidence type="ECO:0000256" key="2">
    <source>
        <dbReference type="ARBA" id="ARBA00009558"/>
    </source>
</evidence>
<dbReference type="Gene3D" id="3.90.176.10">
    <property type="entry name" value="Toxin ADP-ribosyltransferase, Chain A, domain 1"/>
    <property type="match status" value="1"/>
</dbReference>
<dbReference type="GO" id="GO:0005576">
    <property type="term" value="C:extracellular region"/>
    <property type="evidence" value="ECO:0007669"/>
    <property type="project" value="UniProtKB-SubCell"/>
</dbReference>
<dbReference type="AlphaFoldDB" id="A0AA36IVE6"/>
<evidence type="ECO:0000256" key="7">
    <source>
        <dbReference type="ARBA" id="ARBA00022695"/>
    </source>
</evidence>
<dbReference type="GO" id="GO:0016779">
    <property type="term" value="F:nucleotidyltransferase activity"/>
    <property type="evidence" value="ECO:0007669"/>
    <property type="project" value="UniProtKB-KW"/>
</dbReference>
<dbReference type="SUPFAM" id="SSF56399">
    <property type="entry name" value="ADP-ribosylation"/>
    <property type="match status" value="1"/>
</dbReference>
<evidence type="ECO:0000256" key="5">
    <source>
        <dbReference type="ARBA" id="ARBA00022676"/>
    </source>
</evidence>
<organism evidence="12 13">
    <name type="scientific">Effrenium voratum</name>
    <dbReference type="NCBI Taxonomy" id="2562239"/>
    <lineage>
        <taxon>Eukaryota</taxon>
        <taxon>Sar</taxon>
        <taxon>Alveolata</taxon>
        <taxon>Dinophyceae</taxon>
        <taxon>Suessiales</taxon>
        <taxon>Symbiodiniaceae</taxon>
        <taxon>Effrenium</taxon>
    </lineage>
</organism>
<evidence type="ECO:0000313" key="13">
    <source>
        <dbReference type="Proteomes" id="UP001178507"/>
    </source>
</evidence>
<dbReference type="PANTHER" id="PTHR10339">
    <property type="entry name" value="ADP-RIBOSYLTRANSFERASE"/>
    <property type="match status" value="1"/>
</dbReference>
<evidence type="ECO:0000256" key="4">
    <source>
        <dbReference type="ARBA" id="ARBA00022656"/>
    </source>
</evidence>
<keyword evidence="8" id="KW-0843">Virulence</keyword>
<evidence type="ECO:0000256" key="9">
    <source>
        <dbReference type="ARBA" id="ARBA00047597"/>
    </source>
</evidence>
<evidence type="ECO:0000256" key="8">
    <source>
        <dbReference type="ARBA" id="ARBA00023026"/>
    </source>
</evidence>
<dbReference type="PROSITE" id="PS51996">
    <property type="entry name" value="TR_MART"/>
    <property type="match status" value="1"/>
</dbReference>
<protein>
    <recommendedName>
        <fullName evidence="10">NAD(P)(+)--arginine ADP-ribosyltransferase</fullName>
        <ecNumber evidence="10">2.4.2.31</ecNumber>
    </recommendedName>
    <alternativeName>
        <fullName evidence="10">Mono(ADP-ribosyl)transferase</fullName>
    </alternativeName>
</protein>
<keyword evidence="4" id="KW-0800">Toxin</keyword>
<reference evidence="12" key="1">
    <citation type="submission" date="2023-08" db="EMBL/GenBank/DDBJ databases">
        <authorList>
            <person name="Chen Y."/>
            <person name="Shah S."/>
            <person name="Dougan E. K."/>
            <person name="Thang M."/>
            <person name="Chan C."/>
        </authorList>
    </citation>
    <scope>NUCLEOTIDE SEQUENCE</scope>
</reference>
<comment type="caution">
    <text evidence="12">The sequence shown here is derived from an EMBL/GenBank/DDBJ whole genome shotgun (WGS) entry which is preliminary data.</text>
</comment>
<evidence type="ECO:0000256" key="1">
    <source>
        <dbReference type="ARBA" id="ARBA00004613"/>
    </source>
</evidence>
<gene>
    <name evidence="12" type="ORF">EVOR1521_LOCUS18340</name>
</gene>
<accession>A0AA36IVE6</accession>
<keyword evidence="11" id="KW-1133">Transmembrane helix</keyword>
<dbReference type="GO" id="GO:0106274">
    <property type="term" value="F:NAD+-protein-arginine ADP-ribosyltransferase activity"/>
    <property type="evidence" value="ECO:0007669"/>
    <property type="project" value="UniProtKB-EC"/>
</dbReference>
<keyword evidence="10" id="KW-0520">NAD</keyword>
<evidence type="ECO:0000313" key="12">
    <source>
        <dbReference type="EMBL" id="CAJ1393489.1"/>
    </source>
</evidence>
<keyword evidence="11" id="KW-0472">Membrane</keyword>
<comment type="similarity">
    <text evidence="2 10">Belongs to the Arg-specific ADP-ribosyltransferase family.</text>
</comment>
<comment type="subcellular location">
    <subcellularLocation>
        <location evidence="1">Secreted</location>
    </subcellularLocation>
</comment>
<dbReference type="GO" id="GO:0090729">
    <property type="term" value="F:toxin activity"/>
    <property type="evidence" value="ECO:0007669"/>
    <property type="project" value="UniProtKB-KW"/>
</dbReference>
<dbReference type="PANTHER" id="PTHR10339:SF25">
    <property type="entry name" value="SECRETED EXOENZYME S"/>
    <property type="match status" value="1"/>
</dbReference>
<keyword evidence="5 10" id="KW-0328">Glycosyltransferase</keyword>
<dbReference type="InterPro" id="IPR050999">
    <property type="entry name" value="ADP-ribosyltransferase_ARG"/>
</dbReference>